<dbReference type="GO" id="GO:0048038">
    <property type="term" value="F:quinone binding"/>
    <property type="evidence" value="ECO:0007669"/>
    <property type="project" value="UniProtKB-KW"/>
</dbReference>
<protein>
    <submittedName>
        <fullName evidence="12">PROBABLE CONSERVED INTEGRAL MEMBRANE PROTEIN</fullName>
    </submittedName>
</protein>
<accession>A0A1R4JEH7</accession>
<evidence type="ECO:0000256" key="5">
    <source>
        <dbReference type="ARBA" id="ARBA00022989"/>
    </source>
</evidence>
<keyword evidence="3 10" id="KW-0812">Transmembrane</keyword>
<dbReference type="InterPro" id="IPR041714">
    <property type="entry name" value="VKOR_Actinobacteria"/>
</dbReference>
<keyword evidence="6" id="KW-0560">Oxidoreductase</keyword>
<evidence type="ECO:0000313" key="12">
    <source>
        <dbReference type="EMBL" id="SJN30153.1"/>
    </source>
</evidence>
<name>A0A1R4JEH7_9MICO</name>
<dbReference type="GO" id="GO:0016020">
    <property type="term" value="C:membrane"/>
    <property type="evidence" value="ECO:0007669"/>
    <property type="project" value="UniProtKB-SubCell"/>
</dbReference>
<dbReference type="InterPro" id="IPR038354">
    <property type="entry name" value="VKOR_sf"/>
</dbReference>
<keyword evidence="13" id="KW-1185">Reference proteome</keyword>
<evidence type="ECO:0000256" key="2">
    <source>
        <dbReference type="ARBA" id="ARBA00006214"/>
    </source>
</evidence>
<reference evidence="13" key="1">
    <citation type="submission" date="2017-02" db="EMBL/GenBank/DDBJ databases">
        <authorList>
            <person name="Dridi B."/>
        </authorList>
    </citation>
    <scope>NUCLEOTIDE SEQUENCE [LARGE SCALE GENOMIC DNA]</scope>
    <source>
        <strain evidence="13">EB411</strain>
    </source>
</reference>
<organism evidence="12 13">
    <name type="scientific">Mycetocola reblochoni REB411</name>
    <dbReference type="NCBI Taxonomy" id="1255698"/>
    <lineage>
        <taxon>Bacteria</taxon>
        <taxon>Bacillati</taxon>
        <taxon>Actinomycetota</taxon>
        <taxon>Actinomycetes</taxon>
        <taxon>Micrococcales</taxon>
        <taxon>Microbacteriaceae</taxon>
        <taxon>Mycetocola</taxon>
    </lineage>
</organism>
<keyword evidence="8" id="KW-1015">Disulfide bond</keyword>
<evidence type="ECO:0000256" key="7">
    <source>
        <dbReference type="ARBA" id="ARBA00023136"/>
    </source>
</evidence>
<feature type="domain" description="Vitamin K epoxide reductase" evidence="11">
    <location>
        <begin position="13"/>
        <end position="154"/>
    </location>
</feature>
<dbReference type="Gene3D" id="1.20.1440.130">
    <property type="entry name" value="VKOR domain"/>
    <property type="match status" value="1"/>
</dbReference>
<evidence type="ECO:0000256" key="1">
    <source>
        <dbReference type="ARBA" id="ARBA00004141"/>
    </source>
</evidence>
<gene>
    <name evidence="12" type="ORF">FM119_07005</name>
</gene>
<keyword evidence="9" id="KW-0676">Redox-active center</keyword>
<dbReference type="OrthoDB" id="9783799at2"/>
<keyword evidence="7 10" id="KW-0472">Membrane</keyword>
<dbReference type="EMBL" id="FUKR01000036">
    <property type="protein sequence ID" value="SJN30153.1"/>
    <property type="molecule type" value="Genomic_DNA"/>
</dbReference>
<dbReference type="SMART" id="SM00756">
    <property type="entry name" value="VKc"/>
    <property type="match status" value="1"/>
</dbReference>
<keyword evidence="4" id="KW-0874">Quinone</keyword>
<evidence type="ECO:0000259" key="11">
    <source>
        <dbReference type="SMART" id="SM00756"/>
    </source>
</evidence>
<comment type="similarity">
    <text evidence="2">Belongs to the VKOR family.</text>
</comment>
<dbReference type="Proteomes" id="UP000196778">
    <property type="component" value="Unassembled WGS sequence"/>
</dbReference>
<dbReference type="CDD" id="cd12922">
    <property type="entry name" value="VKOR_5"/>
    <property type="match status" value="1"/>
</dbReference>
<evidence type="ECO:0000256" key="6">
    <source>
        <dbReference type="ARBA" id="ARBA00023002"/>
    </source>
</evidence>
<evidence type="ECO:0000256" key="10">
    <source>
        <dbReference type="SAM" id="Phobius"/>
    </source>
</evidence>
<evidence type="ECO:0000313" key="13">
    <source>
        <dbReference type="Proteomes" id="UP000196778"/>
    </source>
</evidence>
<evidence type="ECO:0000256" key="9">
    <source>
        <dbReference type="ARBA" id="ARBA00023284"/>
    </source>
</evidence>
<evidence type="ECO:0000256" key="8">
    <source>
        <dbReference type="ARBA" id="ARBA00023157"/>
    </source>
</evidence>
<feature type="transmembrane region" description="Helical" evidence="10">
    <location>
        <begin position="128"/>
        <end position="155"/>
    </location>
</feature>
<feature type="transmembrane region" description="Helical" evidence="10">
    <location>
        <begin position="102"/>
        <end position="122"/>
    </location>
</feature>
<comment type="subcellular location">
    <subcellularLocation>
        <location evidence="1">Membrane</location>
        <topology evidence="1">Multi-pass membrane protein</topology>
    </subcellularLocation>
</comment>
<dbReference type="RefSeq" id="WP_087136959.1">
    <property type="nucleotide sequence ID" value="NZ_FUKR01000036.1"/>
</dbReference>
<dbReference type="GO" id="GO:0016491">
    <property type="term" value="F:oxidoreductase activity"/>
    <property type="evidence" value="ECO:0007669"/>
    <property type="project" value="UniProtKB-KW"/>
</dbReference>
<feature type="transmembrane region" description="Helical" evidence="10">
    <location>
        <begin position="16"/>
        <end position="36"/>
    </location>
</feature>
<sequence length="202" mass="21931">MYTATDVATPRGQRSLGVVLIVTSLIAWAAAFALTIDKFRQLADPDAVLSCNFSLLVQCGKNLDSWQGAVFGFPNPILGLAGWAMVLVAGVVAVSGVRMPRWFWLVFTAGMAFAIGLVIWLISQSVFVLGTLCPWCMVTWAVTIPAFLSTVLFIARGDVLGLPERGRRVADRASSWLPLLVLLCYLVVALIAQLRLDVLSYL</sequence>
<proteinExistence type="inferred from homology"/>
<dbReference type="AlphaFoldDB" id="A0A1R4JEH7"/>
<keyword evidence="5 10" id="KW-1133">Transmembrane helix</keyword>
<evidence type="ECO:0000256" key="3">
    <source>
        <dbReference type="ARBA" id="ARBA00022692"/>
    </source>
</evidence>
<feature type="transmembrane region" description="Helical" evidence="10">
    <location>
        <begin position="77"/>
        <end position="95"/>
    </location>
</feature>
<dbReference type="Pfam" id="PF07884">
    <property type="entry name" value="VKOR"/>
    <property type="match status" value="1"/>
</dbReference>
<dbReference type="InterPro" id="IPR012932">
    <property type="entry name" value="VKOR"/>
</dbReference>
<feature type="transmembrane region" description="Helical" evidence="10">
    <location>
        <begin position="176"/>
        <end position="196"/>
    </location>
</feature>
<evidence type="ECO:0000256" key="4">
    <source>
        <dbReference type="ARBA" id="ARBA00022719"/>
    </source>
</evidence>